<dbReference type="Proteomes" id="UP000761264">
    <property type="component" value="Unassembled WGS sequence"/>
</dbReference>
<keyword evidence="1" id="KW-0812">Transmembrane</keyword>
<dbReference type="AlphaFoldDB" id="A0A967F259"/>
<gene>
    <name evidence="2" type="ORF">HBA54_24665</name>
</gene>
<dbReference type="EMBL" id="JAAQPH010000026">
    <property type="protein sequence ID" value="NIA71793.1"/>
    <property type="molecule type" value="Genomic_DNA"/>
</dbReference>
<evidence type="ECO:0000256" key="1">
    <source>
        <dbReference type="SAM" id="Phobius"/>
    </source>
</evidence>
<evidence type="ECO:0000313" key="3">
    <source>
        <dbReference type="Proteomes" id="UP000761264"/>
    </source>
</evidence>
<feature type="transmembrane region" description="Helical" evidence="1">
    <location>
        <begin position="21"/>
        <end position="47"/>
    </location>
</feature>
<keyword evidence="3" id="KW-1185">Reference proteome</keyword>
<name>A0A967F259_9PROT</name>
<keyword evidence="1" id="KW-0472">Membrane</keyword>
<dbReference type="RefSeq" id="WP_167229969.1">
    <property type="nucleotide sequence ID" value="NZ_JAAQPH010000026.1"/>
</dbReference>
<accession>A0A967F259</accession>
<proteinExistence type="predicted"/>
<feature type="transmembrane region" description="Helical" evidence="1">
    <location>
        <begin position="107"/>
        <end position="129"/>
    </location>
</feature>
<feature type="transmembrane region" description="Helical" evidence="1">
    <location>
        <begin position="74"/>
        <end position="95"/>
    </location>
</feature>
<reference evidence="2" key="1">
    <citation type="submission" date="2020-03" db="EMBL/GenBank/DDBJ databases">
        <title>Genome of Pelagibius litoralis DSM 21314T.</title>
        <authorList>
            <person name="Wang G."/>
        </authorList>
    </citation>
    <scope>NUCLEOTIDE SEQUENCE</scope>
    <source>
        <strain evidence="2">DSM 21314</strain>
    </source>
</reference>
<organism evidence="2 3">
    <name type="scientific">Pelagibius litoralis</name>
    <dbReference type="NCBI Taxonomy" id="374515"/>
    <lineage>
        <taxon>Bacteria</taxon>
        <taxon>Pseudomonadati</taxon>
        <taxon>Pseudomonadota</taxon>
        <taxon>Alphaproteobacteria</taxon>
        <taxon>Rhodospirillales</taxon>
        <taxon>Rhodovibrionaceae</taxon>
        <taxon>Pelagibius</taxon>
    </lineage>
</organism>
<evidence type="ECO:0008006" key="4">
    <source>
        <dbReference type="Google" id="ProtNLM"/>
    </source>
</evidence>
<protein>
    <recommendedName>
        <fullName evidence="4">Oxidase</fullName>
    </recommendedName>
</protein>
<feature type="transmembrane region" description="Helical" evidence="1">
    <location>
        <begin position="165"/>
        <end position="186"/>
    </location>
</feature>
<comment type="caution">
    <text evidence="2">The sequence shown here is derived from an EMBL/GenBank/DDBJ whole genome shotgun (WGS) entry which is preliminary data.</text>
</comment>
<sequence length="233" mass="25030">MSLFPLRGPRGEAALGEDHGLSATATTALIVAAVFVGAVLLVALLALQTRVPFPDLTRDPLAIMGKKSAPHLGFLSNLGALLWCTTAAVCAFVGLRLMRDRDSRRRSLFLFAVAGFSAVLLFDDLFMVHENLKLRMAHGDIALFVVYGISAFCYIGAFRGVLSHIGVFAPLLAVALLGVSVAADVAKLTDQVEGTWPWVLEDGSKFVGIALWTAFHLRAAWILDAGRRLGHEC</sequence>
<keyword evidence="1" id="KW-1133">Transmembrane helix</keyword>
<evidence type="ECO:0000313" key="2">
    <source>
        <dbReference type="EMBL" id="NIA71793.1"/>
    </source>
</evidence>
<feature type="transmembrane region" description="Helical" evidence="1">
    <location>
        <begin position="141"/>
        <end position="158"/>
    </location>
</feature>